<proteinExistence type="predicted"/>
<dbReference type="Proteomes" id="UP001208570">
    <property type="component" value="Unassembled WGS sequence"/>
</dbReference>
<dbReference type="AlphaFoldDB" id="A0AAD9N0K1"/>
<feature type="non-terminal residue" evidence="1">
    <location>
        <position position="1"/>
    </location>
</feature>
<evidence type="ECO:0000313" key="1">
    <source>
        <dbReference type="EMBL" id="KAK2152320.1"/>
    </source>
</evidence>
<dbReference type="EMBL" id="JAODUP010000332">
    <property type="protein sequence ID" value="KAK2152320.1"/>
    <property type="molecule type" value="Genomic_DNA"/>
</dbReference>
<evidence type="ECO:0000313" key="2">
    <source>
        <dbReference type="Proteomes" id="UP001208570"/>
    </source>
</evidence>
<gene>
    <name evidence="1" type="ORF">LSH36_333g00000</name>
</gene>
<accession>A0AAD9N0K1</accession>
<keyword evidence="2" id="KW-1185">Reference proteome</keyword>
<comment type="caution">
    <text evidence="1">The sequence shown here is derived from an EMBL/GenBank/DDBJ whole genome shotgun (WGS) entry which is preliminary data.</text>
</comment>
<name>A0AAD9N0K1_9ANNE</name>
<protein>
    <submittedName>
        <fullName evidence="1">Uncharacterized protein</fullName>
    </submittedName>
</protein>
<reference evidence="1" key="1">
    <citation type="journal article" date="2023" name="Mol. Biol. Evol.">
        <title>Third-Generation Sequencing Reveals the Adaptive Role of the Epigenome in Three Deep-Sea Polychaetes.</title>
        <authorList>
            <person name="Perez M."/>
            <person name="Aroh O."/>
            <person name="Sun Y."/>
            <person name="Lan Y."/>
            <person name="Juniper S.K."/>
            <person name="Young C.R."/>
            <person name="Angers B."/>
            <person name="Qian P.Y."/>
        </authorList>
    </citation>
    <scope>NUCLEOTIDE SEQUENCE</scope>
    <source>
        <strain evidence="1">P08H-3</strain>
    </source>
</reference>
<organism evidence="1 2">
    <name type="scientific">Paralvinella palmiformis</name>
    <dbReference type="NCBI Taxonomy" id="53620"/>
    <lineage>
        <taxon>Eukaryota</taxon>
        <taxon>Metazoa</taxon>
        <taxon>Spiralia</taxon>
        <taxon>Lophotrochozoa</taxon>
        <taxon>Annelida</taxon>
        <taxon>Polychaeta</taxon>
        <taxon>Sedentaria</taxon>
        <taxon>Canalipalpata</taxon>
        <taxon>Terebellida</taxon>
        <taxon>Terebelliformia</taxon>
        <taxon>Alvinellidae</taxon>
        <taxon>Paralvinella</taxon>
    </lineage>
</organism>
<sequence length="64" mass="7448">MPVVICNSESQLSKHIPSTLSELRLADLYVNINTDNRYIQGQVKWRGQLLRTKHRTLIKTVIEQ</sequence>